<dbReference type="AlphaFoldDB" id="A0A7C4LKK3"/>
<evidence type="ECO:0000256" key="5">
    <source>
        <dbReference type="ARBA" id="ARBA00022801"/>
    </source>
</evidence>
<evidence type="ECO:0000256" key="3">
    <source>
        <dbReference type="ARBA" id="ARBA00022723"/>
    </source>
</evidence>
<organism evidence="8">
    <name type="scientific">Schlesneria paludicola</name>
    <dbReference type="NCBI Taxonomy" id="360056"/>
    <lineage>
        <taxon>Bacteria</taxon>
        <taxon>Pseudomonadati</taxon>
        <taxon>Planctomycetota</taxon>
        <taxon>Planctomycetia</taxon>
        <taxon>Planctomycetales</taxon>
        <taxon>Planctomycetaceae</taxon>
        <taxon>Schlesneria</taxon>
    </lineage>
</organism>
<dbReference type="PROSITE" id="PS00149">
    <property type="entry name" value="SULFATASE_2"/>
    <property type="match status" value="1"/>
</dbReference>
<name>A0A7C4LKK3_9PLAN</name>
<dbReference type="GO" id="GO:0046872">
    <property type="term" value="F:metal ion binding"/>
    <property type="evidence" value="ECO:0007669"/>
    <property type="project" value="UniProtKB-KW"/>
</dbReference>
<keyword evidence="4" id="KW-0732">Signal</keyword>
<comment type="caution">
    <text evidence="8">The sequence shown here is derived from an EMBL/GenBank/DDBJ whole genome shotgun (WGS) entry which is preliminary data.</text>
</comment>
<dbReference type="SUPFAM" id="SSF53649">
    <property type="entry name" value="Alkaline phosphatase-like"/>
    <property type="match status" value="1"/>
</dbReference>
<evidence type="ECO:0000256" key="1">
    <source>
        <dbReference type="ARBA" id="ARBA00001913"/>
    </source>
</evidence>
<dbReference type="InterPro" id="IPR017850">
    <property type="entry name" value="Alkaline_phosphatase_core_sf"/>
</dbReference>
<dbReference type="Pfam" id="PF00884">
    <property type="entry name" value="Sulfatase"/>
    <property type="match status" value="1"/>
</dbReference>
<dbReference type="InterPro" id="IPR000917">
    <property type="entry name" value="Sulfatase_N"/>
</dbReference>
<gene>
    <name evidence="8" type="ORF">ENS64_09310</name>
</gene>
<dbReference type="InterPro" id="IPR035874">
    <property type="entry name" value="IDS"/>
</dbReference>
<sequence length="506" mass="57156">MAAWLRAWWLMVAWGAIGVLFGFGSVPAIAEEQATRRPNVLFLAIDDLNDWIGPLGGHPLVKTPHLDQLAERGTVFLNAHCQAPLCNPSRTSLMLGLRPTTTGIYGLAPWFRTLEAWRERVTLPQSFRQQGYRTLTAGKVYHGGAGGPQQRLHEFDVWGPAGGVGVKPAEKLIPPTPMGNHPLMDWGAFPHRDEDKGDYQVASWVIRQLQSLPREQPFFLAAGFFLPHVPCYATQPWFDLYPDEDRILPLVLDDDRADTPRFSWYLHWHLPEPRLAWVREHNQWRNLVRSYLACISFVDAQIGRVMDALDATGLADHTIIVLWSDHGWHLGEKGITGKNTLWERSTRVPLIFAGPGVTPGGRCAEPVELLDLYPTLLELCGLPARDDLEGHSLVPQLQNARTPREWPAITSHNQGNHAVRSVRWRYIHYADGTEELYDLQHDPREWNNLAHDPAFAAVLAEHRRWLPKLDVPPAPGSADRVLTYDAATDEAVWEGRPIRRTDPIPQ</sequence>
<evidence type="ECO:0000256" key="6">
    <source>
        <dbReference type="ARBA" id="ARBA00022837"/>
    </source>
</evidence>
<comment type="similarity">
    <text evidence="2">Belongs to the sulfatase family.</text>
</comment>
<dbReference type="Gene3D" id="3.40.720.10">
    <property type="entry name" value="Alkaline Phosphatase, subunit A"/>
    <property type="match status" value="1"/>
</dbReference>
<keyword evidence="5" id="KW-0378">Hydrolase</keyword>
<keyword evidence="3" id="KW-0479">Metal-binding</keyword>
<feature type="domain" description="Sulfatase N-terminal" evidence="7">
    <location>
        <begin position="38"/>
        <end position="381"/>
    </location>
</feature>
<evidence type="ECO:0000256" key="2">
    <source>
        <dbReference type="ARBA" id="ARBA00008779"/>
    </source>
</evidence>
<comment type="cofactor">
    <cofactor evidence="1">
        <name>Ca(2+)</name>
        <dbReference type="ChEBI" id="CHEBI:29108"/>
    </cofactor>
</comment>
<dbReference type="PANTHER" id="PTHR45953:SF1">
    <property type="entry name" value="IDURONATE 2-SULFATASE"/>
    <property type="match status" value="1"/>
</dbReference>
<dbReference type="InterPro" id="IPR024607">
    <property type="entry name" value="Sulfatase_CS"/>
</dbReference>
<dbReference type="GO" id="GO:0004423">
    <property type="term" value="F:iduronate-2-sulfatase activity"/>
    <property type="evidence" value="ECO:0007669"/>
    <property type="project" value="InterPro"/>
</dbReference>
<dbReference type="PANTHER" id="PTHR45953">
    <property type="entry name" value="IDURONATE 2-SULFATASE"/>
    <property type="match status" value="1"/>
</dbReference>
<protein>
    <submittedName>
        <fullName evidence="8">DUF4976 domain-containing protein</fullName>
    </submittedName>
</protein>
<dbReference type="EMBL" id="DSVQ01000012">
    <property type="protein sequence ID" value="HGT39442.1"/>
    <property type="molecule type" value="Genomic_DNA"/>
</dbReference>
<keyword evidence="6" id="KW-0106">Calcium</keyword>
<dbReference type="GO" id="GO:0005737">
    <property type="term" value="C:cytoplasm"/>
    <property type="evidence" value="ECO:0007669"/>
    <property type="project" value="TreeGrafter"/>
</dbReference>
<dbReference type="CDD" id="cd16030">
    <property type="entry name" value="iduronate-2-sulfatase"/>
    <property type="match status" value="1"/>
</dbReference>
<evidence type="ECO:0000313" key="8">
    <source>
        <dbReference type="EMBL" id="HGT39442.1"/>
    </source>
</evidence>
<evidence type="ECO:0000259" key="7">
    <source>
        <dbReference type="Pfam" id="PF00884"/>
    </source>
</evidence>
<reference evidence="8" key="1">
    <citation type="journal article" date="2020" name="mSystems">
        <title>Genome- and Community-Level Interaction Insights into Carbon Utilization and Element Cycling Functions of Hydrothermarchaeota in Hydrothermal Sediment.</title>
        <authorList>
            <person name="Zhou Z."/>
            <person name="Liu Y."/>
            <person name="Xu W."/>
            <person name="Pan J."/>
            <person name="Luo Z.H."/>
            <person name="Li M."/>
        </authorList>
    </citation>
    <scope>NUCLEOTIDE SEQUENCE [LARGE SCALE GENOMIC DNA]</scope>
    <source>
        <strain evidence="8">SpSt-508</strain>
    </source>
</reference>
<accession>A0A7C4LKK3</accession>
<evidence type="ECO:0000256" key="4">
    <source>
        <dbReference type="ARBA" id="ARBA00022729"/>
    </source>
</evidence>
<proteinExistence type="inferred from homology"/>